<keyword evidence="2 4" id="KW-0396">Initiation factor</keyword>
<reference evidence="7 8" key="1">
    <citation type="submission" date="2017-09" db="EMBL/GenBank/DDBJ databases">
        <title>Depth-based differentiation of microbial function through sediment-hosted aquifers and enrichment of novel symbionts in the deep terrestrial subsurface.</title>
        <authorList>
            <person name="Probst A.J."/>
            <person name="Ladd B."/>
            <person name="Jarett J.K."/>
            <person name="Geller-Mcgrath D.E."/>
            <person name="Sieber C.M."/>
            <person name="Emerson J.B."/>
            <person name="Anantharaman K."/>
            <person name="Thomas B.C."/>
            <person name="Malmstrom R."/>
            <person name="Stieglmeier M."/>
            <person name="Klingl A."/>
            <person name="Woyke T."/>
            <person name="Ryan C.M."/>
            <person name="Banfield J.F."/>
        </authorList>
    </citation>
    <scope>NUCLEOTIDE SEQUENCE [LARGE SCALE GENOMIC DNA]</scope>
    <source>
        <strain evidence="7">CG10_big_fil_rev_8_21_14_0_10_51_16</strain>
    </source>
</reference>
<feature type="compositionally biased region" description="Polar residues" evidence="5">
    <location>
        <begin position="1"/>
        <end position="10"/>
    </location>
</feature>
<dbReference type="GO" id="GO:0005829">
    <property type="term" value="C:cytosol"/>
    <property type="evidence" value="ECO:0007669"/>
    <property type="project" value="TreeGrafter"/>
</dbReference>
<name>A0A2H0RE91_9BACT</name>
<dbReference type="GO" id="GO:0003723">
    <property type="term" value="F:RNA binding"/>
    <property type="evidence" value="ECO:0007669"/>
    <property type="project" value="InterPro"/>
</dbReference>
<dbReference type="PROSITE" id="PS50832">
    <property type="entry name" value="S1_IF1_TYPE"/>
    <property type="match status" value="1"/>
</dbReference>
<gene>
    <name evidence="7" type="ORF">COV10_03060</name>
</gene>
<dbReference type="EMBL" id="PCYI01000019">
    <property type="protein sequence ID" value="PIR44838.1"/>
    <property type="molecule type" value="Genomic_DNA"/>
</dbReference>
<protein>
    <submittedName>
        <fullName evidence="7">Translation initiation factor IF-1</fullName>
    </submittedName>
</protein>
<evidence type="ECO:0000256" key="1">
    <source>
        <dbReference type="ARBA" id="ARBA00010939"/>
    </source>
</evidence>
<evidence type="ECO:0000313" key="8">
    <source>
        <dbReference type="Proteomes" id="UP000228767"/>
    </source>
</evidence>
<feature type="domain" description="S1-like" evidence="6">
    <location>
        <begin position="15"/>
        <end position="76"/>
    </location>
</feature>
<dbReference type="Gene3D" id="2.40.50.140">
    <property type="entry name" value="Nucleic acid-binding proteins"/>
    <property type="match status" value="1"/>
</dbReference>
<dbReference type="Pfam" id="PF01176">
    <property type="entry name" value="eIF-1a"/>
    <property type="match status" value="1"/>
</dbReference>
<dbReference type="GO" id="GO:0043022">
    <property type="term" value="F:ribosome binding"/>
    <property type="evidence" value="ECO:0007669"/>
    <property type="project" value="TreeGrafter"/>
</dbReference>
<evidence type="ECO:0000256" key="4">
    <source>
        <dbReference type="PROSITE-ProRule" id="PRU00181"/>
    </source>
</evidence>
<evidence type="ECO:0000256" key="2">
    <source>
        <dbReference type="ARBA" id="ARBA00022540"/>
    </source>
</evidence>
<dbReference type="InterPro" id="IPR004368">
    <property type="entry name" value="TIF_IF1"/>
</dbReference>
<accession>A0A2H0RE91</accession>
<dbReference type="PANTHER" id="PTHR33370">
    <property type="entry name" value="TRANSLATION INITIATION FACTOR IF-1, CHLOROPLASTIC"/>
    <property type="match status" value="1"/>
</dbReference>
<sequence length="76" mass="8585">MSDSTTSENSTKGKEVVGQVTETLPNTMYRVEFDGRSMPCPLAGKMRLHRIRVMIGDKVLVQLDAYGERGRITRRL</sequence>
<evidence type="ECO:0000259" key="6">
    <source>
        <dbReference type="PROSITE" id="PS50832"/>
    </source>
</evidence>
<dbReference type="InterPro" id="IPR006196">
    <property type="entry name" value="RNA-binding_domain_S1_IF1"/>
</dbReference>
<dbReference type="Proteomes" id="UP000228767">
    <property type="component" value="Unassembled WGS sequence"/>
</dbReference>
<feature type="region of interest" description="Disordered" evidence="5">
    <location>
        <begin position="1"/>
        <end position="20"/>
    </location>
</feature>
<keyword evidence="3 4" id="KW-0648">Protein biosynthesis</keyword>
<organism evidence="7 8">
    <name type="scientific">Candidatus Vogelbacteria bacterium CG10_big_fil_rev_8_21_14_0_10_51_16</name>
    <dbReference type="NCBI Taxonomy" id="1975045"/>
    <lineage>
        <taxon>Bacteria</taxon>
        <taxon>Candidatus Vogeliibacteriota</taxon>
    </lineage>
</organism>
<dbReference type="SUPFAM" id="SSF50249">
    <property type="entry name" value="Nucleic acid-binding proteins"/>
    <property type="match status" value="1"/>
</dbReference>
<comment type="similarity">
    <text evidence="1">Belongs to the IF-1 family.</text>
</comment>
<dbReference type="PANTHER" id="PTHR33370:SF1">
    <property type="entry name" value="TRANSLATION INITIATION FACTOR IF-1, CHLOROPLASTIC"/>
    <property type="match status" value="1"/>
</dbReference>
<dbReference type="AlphaFoldDB" id="A0A2H0RE91"/>
<evidence type="ECO:0000256" key="3">
    <source>
        <dbReference type="ARBA" id="ARBA00022917"/>
    </source>
</evidence>
<evidence type="ECO:0000313" key="7">
    <source>
        <dbReference type="EMBL" id="PIR44838.1"/>
    </source>
</evidence>
<dbReference type="GO" id="GO:0003743">
    <property type="term" value="F:translation initiation factor activity"/>
    <property type="evidence" value="ECO:0007669"/>
    <property type="project" value="UniProtKB-UniRule"/>
</dbReference>
<dbReference type="InterPro" id="IPR012340">
    <property type="entry name" value="NA-bd_OB-fold"/>
</dbReference>
<evidence type="ECO:0000256" key="5">
    <source>
        <dbReference type="SAM" id="MobiDB-lite"/>
    </source>
</evidence>
<proteinExistence type="inferred from homology"/>
<comment type="caution">
    <text evidence="7">The sequence shown here is derived from an EMBL/GenBank/DDBJ whole genome shotgun (WGS) entry which is preliminary data.</text>
</comment>